<evidence type="ECO:0000256" key="2">
    <source>
        <dbReference type="ARBA" id="ARBA00022679"/>
    </source>
</evidence>
<dbReference type="Gene3D" id="3.40.47.10">
    <property type="match status" value="2"/>
</dbReference>
<evidence type="ECO:0000256" key="5">
    <source>
        <dbReference type="RuleBase" id="RU003557"/>
    </source>
</evidence>
<dbReference type="Pfam" id="PF02803">
    <property type="entry name" value="Thiolase_C"/>
    <property type="match status" value="1"/>
</dbReference>
<dbReference type="FunFam" id="3.40.47.10:FF:000010">
    <property type="entry name" value="Acetyl-CoA acetyltransferase (Thiolase)"/>
    <property type="match status" value="1"/>
</dbReference>
<dbReference type="PANTHER" id="PTHR18919:SF107">
    <property type="entry name" value="ACETYL-COA ACETYLTRANSFERASE, CYTOSOLIC"/>
    <property type="match status" value="1"/>
</dbReference>
<dbReference type="EC" id="2.3.1.9" evidence="8"/>
<evidence type="ECO:0000259" key="7">
    <source>
        <dbReference type="Pfam" id="PF02803"/>
    </source>
</evidence>
<dbReference type="SUPFAM" id="SSF53901">
    <property type="entry name" value="Thiolase-like"/>
    <property type="match status" value="2"/>
</dbReference>
<keyword evidence="9" id="KW-1185">Reference proteome</keyword>
<dbReference type="NCBIfam" id="NF006552">
    <property type="entry name" value="PRK09051.1"/>
    <property type="match status" value="1"/>
</dbReference>
<dbReference type="Pfam" id="PF00108">
    <property type="entry name" value="Thiolase_N"/>
    <property type="match status" value="1"/>
</dbReference>
<feature type="domain" description="Thiolase N-terminal" evidence="6">
    <location>
        <begin position="6"/>
        <end position="264"/>
    </location>
</feature>
<evidence type="ECO:0000313" key="8">
    <source>
        <dbReference type="EMBL" id="ABI56042.1"/>
    </source>
</evidence>
<accession>Q0AAU5</accession>
<keyword evidence="3 5" id="KW-0012">Acyltransferase</keyword>
<dbReference type="RefSeq" id="WP_011628437.1">
    <property type="nucleotide sequence ID" value="NC_008340.1"/>
</dbReference>
<dbReference type="InterPro" id="IPR016039">
    <property type="entry name" value="Thiolase-like"/>
</dbReference>
<dbReference type="eggNOG" id="COG0183">
    <property type="taxonomic scope" value="Bacteria"/>
</dbReference>
<dbReference type="Proteomes" id="UP000001962">
    <property type="component" value="Chromosome"/>
</dbReference>
<dbReference type="EMBL" id="CP000453">
    <property type="protein sequence ID" value="ABI56042.1"/>
    <property type="molecule type" value="Genomic_DNA"/>
</dbReference>
<dbReference type="OrthoDB" id="1402717at2"/>
<evidence type="ECO:0000256" key="3">
    <source>
        <dbReference type="ARBA" id="ARBA00023315"/>
    </source>
</evidence>
<dbReference type="PROSITE" id="PS00098">
    <property type="entry name" value="THIOLASE_1"/>
    <property type="match status" value="1"/>
</dbReference>
<keyword evidence="2 5" id="KW-0808">Transferase</keyword>
<feature type="domain" description="Thiolase C-terminal" evidence="7">
    <location>
        <begin position="273"/>
        <end position="394"/>
    </location>
</feature>
<dbReference type="InterPro" id="IPR020613">
    <property type="entry name" value="Thiolase_CS"/>
</dbReference>
<dbReference type="PIRSF" id="PIRSF000429">
    <property type="entry name" value="Ac-CoA_Ac_transf"/>
    <property type="match status" value="1"/>
</dbReference>
<dbReference type="GO" id="GO:0044281">
    <property type="term" value="P:small molecule metabolic process"/>
    <property type="evidence" value="ECO:0007669"/>
    <property type="project" value="UniProtKB-ARBA"/>
</dbReference>
<evidence type="ECO:0000256" key="4">
    <source>
        <dbReference type="PIRSR" id="PIRSR000429-1"/>
    </source>
</evidence>
<evidence type="ECO:0000256" key="1">
    <source>
        <dbReference type="ARBA" id="ARBA00010982"/>
    </source>
</evidence>
<dbReference type="InterPro" id="IPR020616">
    <property type="entry name" value="Thiolase_N"/>
</dbReference>
<dbReference type="KEGG" id="aeh:Mlg_0688"/>
<feature type="active site" description="Acyl-thioester intermediate" evidence="4">
    <location>
        <position position="91"/>
    </location>
</feature>
<dbReference type="HOGENOM" id="CLU_031026_0_0_6"/>
<proteinExistence type="inferred from homology"/>
<feature type="active site" description="Proton acceptor" evidence="4">
    <location>
        <position position="381"/>
    </location>
</feature>
<protein>
    <submittedName>
        <fullName evidence="8">Acetyl-CoA acetyltransferase</fullName>
        <ecNumber evidence="8">2.3.1.9</ecNumber>
    </submittedName>
</protein>
<dbReference type="GO" id="GO:0003985">
    <property type="term" value="F:acetyl-CoA C-acetyltransferase activity"/>
    <property type="evidence" value="ECO:0007669"/>
    <property type="project" value="UniProtKB-EC"/>
</dbReference>
<dbReference type="CDD" id="cd00751">
    <property type="entry name" value="thiolase"/>
    <property type="match status" value="1"/>
</dbReference>
<evidence type="ECO:0000259" key="6">
    <source>
        <dbReference type="Pfam" id="PF00108"/>
    </source>
</evidence>
<comment type="similarity">
    <text evidence="1 5">Belongs to the thiolase-like superfamily. Thiolase family.</text>
</comment>
<dbReference type="PROSITE" id="PS00737">
    <property type="entry name" value="THIOLASE_2"/>
    <property type="match status" value="1"/>
</dbReference>
<name>Q0AAU5_ALKEH</name>
<evidence type="ECO:0000313" key="9">
    <source>
        <dbReference type="Proteomes" id="UP000001962"/>
    </source>
</evidence>
<reference evidence="9" key="1">
    <citation type="submission" date="2006-08" db="EMBL/GenBank/DDBJ databases">
        <title>Complete sequence of Alkalilimnicola ehrilichei MLHE-1.</title>
        <authorList>
            <person name="Copeland A."/>
            <person name="Lucas S."/>
            <person name="Lapidus A."/>
            <person name="Barry K."/>
            <person name="Detter J.C."/>
            <person name="Glavina del Rio T."/>
            <person name="Hammon N."/>
            <person name="Israni S."/>
            <person name="Dalin E."/>
            <person name="Tice H."/>
            <person name="Pitluck S."/>
            <person name="Sims D."/>
            <person name="Brettin T."/>
            <person name="Bruce D."/>
            <person name="Han C."/>
            <person name="Tapia R."/>
            <person name="Gilna P."/>
            <person name="Schmutz J."/>
            <person name="Larimer F."/>
            <person name="Land M."/>
            <person name="Hauser L."/>
            <person name="Kyrpides N."/>
            <person name="Mikhailova N."/>
            <person name="Oremland R.S."/>
            <person name="Hoeft S.E."/>
            <person name="Switzer-Blum J."/>
            <person name="Kulp T."/>
            <person name="King G."/>
            <person name="Tabita R."/>
            <person name="Witte B."/>
            <person name="Santini J.M."/>
            <person name="Basu P."/>
            <person name="Hollibaugh J.T."/>
            <person name="Xie G."/>
            <person name="Stolz J.F."/>
            <person name="Richardson P."/>
        </authorList>
    </citation>
    <scope>NUCLEOTIDE SEQUENCE [LARGE SCALE GENOMIC DNA]</scope>
    <source>
        <strain evidence="9">ATCC BAA-1101 / DSM 17681 / MLHE-1</strain>
    </source>
</reference>
<feature type="active site" description="Proton acceptor" evidence="4">
    <location>
        <position position="351"/>
    </location>
</feature>
<dbReference type="InterPro" id="IPR020615">
    <property type="entry name" value="Thiolase_acyl_enz_int_AS"/>
</dbReference>
<dbReference type="NCBIfam" id="TIGR01930">
    <property type="entry name" value="AcCoA-C-Actrans"/>
    <property type="match status" value="1"/>
</dbReference>
<dbReference type="InterPro" id="IPR002155">
    <property type="entry name" value="Thiolase"/>
</dbReference>
<organism evidence="8 9">
    <name type="scientific">Alkalilimnicola ehrlichii (strain ATCC BAA-1101 / DSM 17681 / MLHE-1)</name>
    <dbReference type="NCBI Taxonomy" id="187272"/>
    <lineage>
        <taxon>Bacteria</taxon>
        <taxon>Pseudomonadati</taxon>
        <taxon>Pseudomonadota</taxon>
        <taxon>Gammaproteobacteria</taxon>
        <taxon>Chromatiales</taxon>
        <taxon>Ectothiorhodospiraceae</taxon>
        <taxon>Alkalilimnicola</taxon>
    </lineage>
</organism>
<dbReference type="InterPro" id="IPR020617">
    <property type="entry name" value="Thiolase_C"/>
</dbReference>
<dbReference type="PANTHER" id="PTHR18919">
    <property type="entry name" value="ACETYL-COA C-ACYLTRANSFERASE"/>
    <property type="match status" value="1"/>
</dbReference>
<dbReference type="AlphaFoldDB" id="Q0AAU5"/>
<gene>
    <name evidence="8" type="ordered locus">Mlg_0688</name>
</gene>
<sequence length="395" mass="40869">MSDREVVVLSAARSAIGTFGGTLAGFEPADLGGLIIKEAVARSGVDPNQINYTTVGNCIPTESRSPYVARVAAVQGGLPHNSTAVTVNRLCGSGMQAIVSTAQSILLGDADFGVGAGTEVMSKGGYLTPSARFGARMGDAKMVDMMVATLTDPFGVGHMGITAENLAEKWNISREEQDQFAAESQRRAQAAIEGGYFKDQIVPVTIKSRKGEKVFDTDEHPRFGVTVEDLAKMRPAFKKEGGTVTAGNASGINDAAAALVLADRAAAEKAGHKPVARMVAYGIAGVPNDIMGEGPIPSSKVALDKAGLSIEDMDVVESNEAFAAQALTVMKGLGLDPAKTNVNGGAIALGHPVGATGSILAVKAIHELHRIQGKYALVTMCIGGGQGITAIFERM</sequence>